<sequence length="92" mass="9765">MSLADHIGFFALGAARTRARGERGAAAGFWRQTQGLGARVLSPGETRRGQFADLGWHAAHQSLWGDDAEADAMTPAPEVEADLAAGDDLKFL</sequence>
<organism evidence="1 2">
    <name type="scientific">Paracoccus mangrovi</name>
    <dbReference type="NCBI Taxonomy" id="1715645"/>
    <lineage>
        <taxon>Bacteria</taxon>
        <taxon>Pseudomonadati</taxon>
        <taxon>Pseudomonadota</taxon>
        <taxon>Alphaproteobacteria</taxon>
        <taxon>Rhodobacterales</taxon>
        <taxon>Paracoccaceae</taxon>
        <taxon>Paracoccus</taxon>
    </lineage>
</organism>
<keyword evidence="2" id="KW-1185">Reference proteome</keyword>
<name>A0ABV7QZV9_9RHOB</name>
<dbReference type="RefSeq" id="WP_377741884.1">
    <property type="nucleotide sequence ID" value="NZ_JBHRXJ010000001.1"/>
</dbReference>
<dbReference type="EMBL" id="JBHRXJ010000001">
    <property type="protein sequence ID" value="MFC3526596.1"/>
    <property type="molecule type" value="Genomic_DNA"/>
</dbReference>
<reference evidence="2" key="1">
    <citation type="journal article" date="2019" name="Int. J. Syst. Evol. Microbiol.">
        <title>The Global Catalogue of Microorganisms (GCM) 10K type strain sequencing project: providing services to taxonomists for standard genome sequencing and annotation.</title>
        <authorList>
            <consortium name="The Broad Institute Genomics Platform"/>
            <consortium name="The Broad Institute Genome Sequencing Center for Infectious Disease"/>
            <person name="Wu L."/>
            <person name="Ma J."/>
        </authorList>
    </citation>
    <scope>NUCLEOTIDE SEQUENCE [LARGE SCALE GENOMIC DNA]</scope>
    <source>
        <strain evidence="2">KCTC 42899</strain>
    </source>
</reference>
<comment type="caution">
    <text evidence="1">The sequence shown here is derived from an EMBL/GenBank/DDBJ whole genome shotgun (WGS) entry which is preliminary data.</text>
</comment>
<gene>
    <name evidence="1" type="ORF">ACFOMH_00310</name>
</gene>
<dbReference type="Proteomes" id="UP001595721">
    <property type="component" value="Unassembled WGS sequence"/>
</dbReference>
<evidence type="ECO:0000313" key="1">
    <source>
        <dbReference type="EMBL" id="MFC3526596.1"/>
    </source>
</evidence>
<evidence type="ECO:0000313" key="2">
    <source>
        <dbReference type="Proteomes" id="UP001595721"/>
    </source>
</evidence>
<accession>A0ABV7QZV9</accession>
<protein>
    <submittedName>
        <fullName evidence="1">Uncharacterized protein</fullName>
    </submittedName>
</protein>
<proteinExistence type="predicted"/>